<dbReference type="InterPro" id="IPR002938">
    <property type="entry name" value="FAD-bd"/>
</dbReference>
<feature type="domain" description="FAD-binding" evidence="2">
    <location>
        <begin position="25"/>
        <end position="195"/>
    </location>
</feature>
<evidence type="ECO:0000259" key="2">
    <source>
        <dbReference type="Pfam" id="PF01494"/>
    </source>
</evidence>
<gene>
    <name evidence="3" type="ORF">ACH4GP_14100</name>
</gene>
<comment type="caution">
    <text evidence="3">The sequence shown here is derived from an EMBL/GenBank/DDBJ whole genome shotgun (WGS) entry which is preliminary data.</text>
</comment>
<dbReference type="Gene3D" id="3.50.50.60">
    <property type="entry name" value="FAD/NAD(P)-binding domain"/>
    <property type="match status" value="1"/>
</dbReference>
<evidence type="ECO:0000256" key="1">
    <source>
        <dbReference type="SAM" id="MobiDB-lite"/>
    </source>
</evidence>
<keyword evidence="4" id="KW-1185">Reference proteome</keyword>
<dbReference type="InterPro" id="IPR036188">
    <property type="entry name" value="FAD/NAD-bd_sf"/>
</dbReference>
<dbReference type="Proteomes" id="UP001610990">
    <property type="component" value="Unassembled WGS sequence"/>
</dbReference>
<reference evidence="3 4" key="1">
    <citation type="submission" date="2024-10" db="EMBL/GenBank/DDBJ databases">
        <title>The Natural Products Discovery Center: Release of the First 8490 Sequenced Strains for Exploring Actinobacteria Biosynthetic Diversity.</title>
        <authorList>
            <person name="Kalkreuter E."/>
            <person name="Kautsar S.A."/>
            <person name="Yang D."/>
            <person name="Bader C.D."/>
            <person name="Teijaro C.N."/>
            <person name="Fluegel L."/>
            <person name="Davis C.M."/>
            <person name="Simpson J.R."/>
            <person name="Lauterbach L."/>
            <person name="Steele A.D."/>
            <person name="Gui C."/>
            <person name="Meng S."/>
            <person name="Li G."/>
            <person name="Viehrig K."/>
            <person name="Ye F."/>
            <person name="Su P."/>
            <person name="Kiefer A.F."/>
            <person name="Nichols A."/>
            <person name="Cepeda A.J."/>
            <person name="Yan W."/>
            <person name="Fan B."/>
            <person name="Jiang Y."/>
            <person name="Adhikari A."/>
            <person name="Zheng C.-J."/>
            <person name="Schuster L."/>
            <person name="Cowan T.M."/>
            <person name="Smanski M.J."/>
            <person name="Chevrette M.G."/>
            <person name="De Carvalho L.P.S."/>
            <person name="Shen B."/>
        </authorList>
    </citation>
    <scope>NUCLEOTIDE SEQUENCE [LARGE SCALE GENOMIC DNA]</scope>
    <source>
        <strain evidence="3 4">NPDC018013</strain>
    </source>
</reference>
<dbReference type="PANTHER" id="PTHR43422">
    <property type="entry name" value="THIAMINE THIAZOLE SYNTHASE"/>
    <property type="match status" value="1"/>
</dbReference>
<name>A0ABW7RDJ9_9ACTN</name>
<evidence type="ECO:0000313" key="3">
    <source>
        <dbReference type="EMBL" id="MFH8585523.1"/>
    </source>
</evidence>
<dbReference type="PANTHER" id="PTHR43422:SF3">
    <property type="entry name" value="THIAMINE THIAZOLE SYNTHASE"/>
    <property type="match status" value="1"/>
</dbReference>
<protein>
    <submittedName>
        <fullName evidence="3">FAD-dependent oxidoreductase</fullName>
    </submittedName>
</protein>
<dbReference type="Pfam" id="PF01494">
    <property type="entry name" value="FAD_binding_3"/>
    <property type="match status" value="1"/>
</dbReference>
<sequence>MALSVNAPGRSGGTALQFRRPHLAVVLGGGFTGMLAASALTAHADVVVVERERLPWTPVPCTDLPQPRHAHLLAAAGARRVEDLLPGTLARWLAEGARRVPLSAGLVGRSLPVRSPHQTQSPYLIACSRDLLDRVAQQQAAALPGVTVLDGTEAEGLSGTAEHVTGVRVRDTVTGETYRLDADLVVDATGRDSATPGRLAALGMPAVREEAVDPGIVCATRIFRAPAGTENCPVISVRSAAEAQPAGGGAVSGGPVPAGPRVPERTATLVPIEGGRWLVTLTGGRGGQPSGHADRFVPFARSMEDPVVGDLIAGAEPLSEVRLSRDTASHLRRYEQLASWPTGFVVLGGAVAACHPDYGQGLSLAAHGAAALRDTVHHLGLDDPALARCLQRSIGRIVQASWAQATGQGVHSPAVRRRPAGSRVVSAAVYRALPGAAARSAVCPDYVDVAAPVVPTARFPSASSALGSARGTARPVPAGPPPAAAAVRDEIPPGGPQPPMAPRIAGPAGAGPPPGASDAAPGVSAAPAGSAAAARSATPAGQGPPAAPPYASVAGPEAVSRPEPADASAAVPPAPPRPAAERPARRLPRPLSLGPTALGRTGRCSRRKPAG</sequence>
<accession>A0ABW7RDJ9</accession>
<dbReference type="SUPFAM" id="SSF51905">
    <property type="entry name" value="FAD/NAD(P)-binding domain"/>
    <property type="match status" value="1"/>
</dbReference>
<organism evidence="3 4">
    <name type="scientific">Streptomyces celluloflavus</name>
    <dbReference type="NCBI Taxonomy" id="58344"/>
    <lineage>
        <taxon>Bacteria</taxon>
        <taxon>Bacillati</taxon>
        <taxon>Actinomycetota</taxon>
        <taxon>Actinomycetes</taxon>
        <taxon>Kitasatosporales</taxon>
        <taxon>Streptomycetaceae</taxon>
        <taxon>Streptomyces</taxon>
    </lineage>
</organism>
<dbReference type="RefSeq" id="WP_397672586.1">
    <property type="nucleotide sequence ID" value="NZ_JBIRGH010000007.1"/>
</dbReference>
<evidence type="ECO:0000313" key="4">
    <source>
        <dbReference type="Proteomes" id="UP001610990"/>
    </source>
</evidence>
<proteinExistence type="predicted"/>
<dbReference type="EMBL" id="JBIRGH010000007">
    <property type="protein sequence ID" value="MFH8585523.1"/>
    <property type="molecule type" value="Genomic_DNA"/>
</dbReference>
<feature type="compositionally biased region" description="Low complexity" evidence="1">
    <location>
        <begin position="516"/>
        <end position="544"/>
    </location>
</feature>
<feature type="region of interest" description="Disordered" evidence="1">
    <location>
        <begin position="461"/>
        <end position="611"/>
    </location>
</feature>